<gene>
    <name evidence="1" type="ordered locus">Sama_0344</name>
</gene>
<dbReference type="InterPro" id="IPR005625">
    <property type="entry name" value="PepSY-ass_TM"/>
</dbReference>
<keyword evidence="2" id="KW-1185">Reference proteome</keyword>
<name>A1S2E9_SHEAM</name>
<dbReference type="Proteomes" id="UP000009175">
    <property type="component" value="Chromosome"/>
</dbReference>
<sequence length="238" mass="26780">MASITQVRRWHRLLAPLIGIQVLLWSISGAYMVLTDIDDIHGDHLVAEPLLPIDHAQVRLTFDGVKADYPGAMHIRLKQTPQGPVYFFKDGGIARAIDAKTGELLTPPDEASIRARAKLVYTSDDPIVKVSLYEEQAPAEMSPRLLPLYRVDFDASLSPSLYFSASTGELVGKRYDGWRLFDFLWMLHIMDYLERDNIHNNLLRIASLLALLLALTGVLLAWRSLKPAPEHEKPETKA</sequence>
<dbReference type="HOGENOM" id="CLU_066006_0_0_6"/>
<protein>
    <submittedName>
        <fullName evidence="1">PepSY-associated TM helix</fullName>
    </submittedName>
</protein>
<evidence type="ECO:0000313" key="2">
    <source>
        <dbReference type="Proteomes" id="UP000009175"/>
    </source>
</evidence>
<accession>A1S2E9</accession>
<dbReference type="RefSeq" id="WP_011758465.1">
    <property type="nucleotide sequence ID" value="NC_008700.1"/>
</dbReference>
<dbReference type="Pfam" id="PF03929">
    <property type="entry name" value="PepSY_TM"/>
    <property type="match status" value="1"/>
</dbReference>
<proteinExistence type="predicted"/>
<dbReference type="AlphaFoldDB" id="A1S2E9"/>
<dbReference type="OrthoDB" id="9806195at2"/>
<organism evidence="1 2">
    <name type="scientific">Shewanella amazonensis (strain ATCC BAA-1098 / SB2B)</name>
    <dbReference type="NCBI Taxonomy" id="326297"/>
    <lineage>
        <taxon>Bacteria</taxon>
        <taxon>Pseudomonadati</taxon>
        <taxon>Pseudomonadota</taxon>
        <taxon>Gammaproteobacteria</taxon>
        <taxon>Alteromonadales</taxon>
        <taxon>Shewanellaceae</taxon>
        <taxon>Shewanella</taxon>
    </lineage>
</organism>
<dbReference type="EMBL" id="CP000507">
    <property type="protein sequence ID" value="ABL98555.1"/>
    <property type="molecule type" value="Genomic_DNA"/>
</dbReference>
<dbReference type="KEGG" id="saz:Sama_0344"/>
<dbReference type="STRING" id="326297.Sama_0344"/>
<reference evidence="1 2" key="1">
    <citation type="submission" date="2006-12" db="EMBL/GenBank/DDBJ databases">
        <title>Complete sequence of Shewanella amazonensis SB2B.</title>
        <authorList>
            <consortium name="US DOE Joint Genome Institute"/>
            <person name="Copeland A."/>
            <person name="Lucas S."/>
            <person name="Lapidus A."/>
            <person name="Barry K."/>
            <person name="Detter J.C."/>
            <person name="Glavina del Rio T."/>
            <person name="Hammon N."/>
            <person name="Israni S."/>
            <person name="Dalin E."/>
            <person name="Tice H."/>
            <person name="Pitluck S."/>
            <person name="Munk A.C."/>
            <person name="Brettin T."/>
            <person name="Bruce D."/>
            <person name="Han C."/>
            <person name="Tapia R."/>
            <person name="Gilna P."/>
            <person name="Schmutz J."/>
            <person name="Larimer F."/>
            <person name="Land M."/>
            <person name="Hauser L."/>
            <person name="Kyrpides N."/>
            <person name="Mikhailova N."/>
            <person name="Fredrickson J."/>
            <person name="Richardson P."/>
        </authorList>
    </citation>
    <scope>NUCLEOTIDE SEQUENCE [LARGE SCALE GENOMIC DNA]</scope>
    <source>
        <strain evidence="2">ATCC BAA-1098 / SB2B</strain>
    </source>
</reference>
<evidence type="ECO:0000313" key="1">
    <source>
        <dbReference type="EMBL" id="ABL98555.1"/>
    </source>
</evidence>
<dbReference type="eggNOG" id="COG3182">
    <property type="taxonomic scope" value="Bacteria"/>
</dbReference>